<evidence type="ECO:0000259" key="1">
    <source>
        <dbReference type="Pfam" id="PF00144"/>
    </source>
</evidence>
<dbReference type="PANTHER" id="PTHR46825:SF9">
    <property type="entry name" value="BETA-LACTAMASE-RELATED DOMAIN-CONTAINING PROTEIN"/>
    <property type="match status" value="1"/>
</dbReference>
<feature type="domain" description="Beta-lactamase-related" evidence="1">
    <location>
        <begin position="3"/>
        <end position="299"/>
    </location>
</feature>
<dbReference type="Proteomes" id="UP000216339">
    <property type="component" value="Unassembled WGS sequence"/>
</dbReference>
<dbReference type="Pfam" id="PF00144">
    <property type="entry name" value="Beta-lactamase"/>
    <property type="match status" value="1"/>
</dbReference>
<dbReference type="InterPro" id="IPR050491">
    <property type="entry name" value="AmpC-like"/>
</dbReference>
<gene>
    <name evidence="2" type="ORF">BSZ37_12610</name>
</gene>
<dbReference type="InterPro" id="IPR001466">
    <property type="entry name" value="Beta-lactam-related"/>
</dbReference>
<dbReference type="InterPro" id="IPR012338">
    <property type="entry name" value="Beta-lactam/transpept-like"/>
</dbReference>
<dbReference type="OrthoDB" id="1522765at2"/>
<dbReference type="SUPFAM" id="SSF56601">
    <property type="entry name" value="beta-lactamase/transpeptidase-like"/>
    <property type="match status" value="1"/>
</dbReference>
<sequence>MLARGYGLADLEHGVPITPATRFNVASLSKQFTAYAIALLERRGQISLDDDIRHYIPEVPDLGGRVTVRHLVHHTSGLRAYEVLLMLSGWNRDHPLSRDQFWDIVGRQRSLGFAPGQQHQYGNTNYALLALLVERVDGRPFADFMRDEVFAPLGMAHTLVRRDPLAVVPGRAEHYTRTDEGFRRNFVWAFAYATGASNVVTTVGDLARWDGHLADGRSGGARMDALMHRRFRLSGGDSTAYAFGLEHGDYRGLRGVSHTGGGGGDYFFLRFPAQRWATAVLCNHEDGPGASALAYRLADLYLAGAFPPEAPAPEAVRVEVPDAELARWAGEWREGGDERLTFFVEGGTLAYRYGGDVYETVPVGGGTFLEGPLTFAFGGDSLVVSRPGWRGTFRRWTEAPWTPTAADLTAFVGTYRSDELDADWTIRAEGETLSLYRRSFPARPLAPDDRDVLVLADPFDDMTLTSRLAFERDAGGRAVGFRLTTTRVTGLAFRRLP</sequence>
<accession>A0A271J178</accession>
<dbReference type="Gene3D" id="3.40.710.10">
    <property type="entry name" value="DD-peptidase/beta-lactamase superfamily"/>
    <property type="match status" value="1"/>
</dbReference>
<dbReference type="EMBL" id="MQWD01000001">
    <property type="protein sequence ID" value="PAP77213.1"/>
    <property type="molecule type" value="Genomic_DNA"/>
</dbReference>
<protein>
    <recommendedName>
        <fullName evidence="1">Beta-lactamase-related domain-containing protein</fullName>
    </recommendedName>
</protein>
<evidence type="ECO:0000313" key="2">
    <source>
        <dbReference type="EMBL" id="PAP77213.1"/>
    </source>
</evidence>
<dbReference type="RefSeq" id="WP_095510878.1">
    <property type="nucleotide sequence ID" value="NZ_MQWD01000001.1"/>
</dbReference>
<name>A0A271J178_9BACT</name>
<dbReference type="PANTHER" id="PTHR46825">
    <property type="entry name" value="D-ALANYL-D-ALANINE-CARBOXYPEPTIDASE/ENDOPEPTIDASE AMPH"/>
    <property type="match status" value="1"/>
</dbReference>
<comment type="caution">
    <text evidence="2">The sequence shown here is derived from an EMBL/GenBank/DDBJ whole genome shotgun (WGS) entry which is preliminary data.</text>
</comment>
<reference evidence="2 3" key="1">
    <citation type="submission" date="2016-11" db="EMBL/GenBank/DDBJ databases">
        <title>Study of marine rhodopsin-containing bacteria.</title>
        <authorList>
            <person name="Yoshizawa S."/>
            <person name="Kumagai Y."/>
            <person name="Kogure K."/>
        </authorList>
    </citation>
    <scope>NUCLEOTIDE SEQUENCE [LARGE SCALE GENOMIC DNA]</scope>
    <source>
        <strain evidence="2 3">SAORIC-28</strain>
    </source>
</reference>
<organism evidence="2 3">
    <name type="scientific">Rubrivirga marina</name>
    <dbReference type="NCBI Taxonomy" id="1196024"/>
    <lineage>
        <taxon>Bacteria</taxon>
        <taxon>Pseudomonadati</taxon>
        <taxon>Rhodothermota</taxon>
        <taxon>Rhodothermia</taxon>
        <taxon>Rhodothermales</taxon>
        <taxon>Rubricoccaceae</taxon>
        <taxon>Rubrivirga</taxon>
    </lineage>
</organism>
<dbReference type="AlphaFoldDB" id="A0A271J178"/>
<keyword evidence="3" id="KW-1185">Reference proteome</keyword>
<evidence type="ECO:0000313" key="3">
    <source>
        <dbReference type="Proteomes" id="UP000216339"/>
    </source>
</evidence>
<proteinExistence type="predicted"/>